<dbReference type="OrthoDB" id="325129at2"/>
<gene>
    <name evidence="3" type="ORF">LEP1GSC058_4005</name>
</gene>
<feature type="region of interest" description="Disordered" evidence="1">
    <location>
        <begin position="72"/>
        <end position="117"/>
    </location>
</feature>
<dbReference type="Proteomes" id="UP000014540">
    <property type="component" value="Unassembled WGS sequence"/>
</dbReference>
<feature type="chain" id="PRO_5004513335" description="DUF5683 domain-containing protein" evidence="2">
    <location>
        <begin position="26"/>
        <end position="299"/>
    </location>
</feature>
<evidence type="ECO:0000256" key="2">
    <source>
        <dbReference type="SAM" id="SignalP"/>
    </source>
</evidence>
<evidence type="ECO:0008006" key="5">
    <source>
        <dbReference type="Google" id="ProtNLM"/>
    </source>
</evidence>
<dbReference type="AlphaFoldDB" id="S3V9A4"/>
<dbReference type="EMBL" id="AKWZ02000010">
    <property type="protein sequence ID" value="EPG72985.1"/>
    <property type="molecule type" value="Genomic_DNA"/>
</dbReference>
<keyword evidence="2" id="KW-0732">Signal</keyword>
<protein>
    <recommendedName>
        <fullName evidence="5">DUF5683 domain-containing protein</fullName>
    </recommendedName>
</protein>
<comment type="caution">
    <text evidence="3">The sequence shown here is derived from an EMBL/GenBank/DDBJ whole genome shotgun (WGS) entry which is preliminary data.</text>
</comment>
<evidence type="ECO:0000256" key="1">
    <source>
        <dbReference type="SAM" id="MobiDB-lite"/>
    </source>
</evidence>
<feature type="signal peptide" evidence="2">
    <location>
        <begin position="1"/>
        <end position="25"/>
    </location>
</feature>
<dbReference type="STRING" id="1193011.LEP1GSC058_4005"/>
<proteinExistence type="predicted"/>
<reference evidence="3" key="1">
    <citation type="submission" date="2013-04" db="EMBL/GenBank/DDBJ databases">
        <authorList>
            <person name="Harkins D.M."/>
            <person name="Durkin A.S."/>
            <person name="Selengut J.D."/>
            <person name="Sanka R."/>
            <person name="DePew J."/>
            <person name="Purushe J."/>
            <person name="Ahmed A."/>
            <person name="van der Linden H."/>
            <person name="Goris M.G.A."/>
            <person name="Hartskeerl R.A."/>
            <person name="Vinetz J.M."/>
            <person name="Sutton G.G."/>
            <person name="Nelson W.C."/>
            <person name="Fouts D.E."/>
        </authorList>
    </citation>
    <scope>NUCLEOTIDE SEQUENCE [LARGE SCALE GENOMIC DNA]</scope>
    <source>
        <strain evidence="3">BUT 6</strain>
    </source>
</reference>
<evidence type="ECO:0000313" key="3">
    <source>
        <dbReference type="EMBL" id="EPG72985.1"/>
    </source>
</evidence>
<organism evidence="3 4">
    <name type="scientific">Leptospira fainei serovar Hurstbridge str. BUT 6</name>
    <dbReference type="NCBI Taxonomy" id="1193011"/>
    <lineage>
        <taxon>Bacteria</taxon>
        <taxon>Pseudomonadati</taxon>
        <taxon>Spirochaetota</taxon>
        <taxon>Spirochaetia</taxon>
        <taxon>Leptospirales</taxon>
        <taxon>Leptospiraceae</taxon>
        <taxon>Leptospira</taxon>
    </lineage>
</organism>
<keyword evidence="4" id="KW-1185">Reference proteome</keyword>
<sequence length="299" mass="33341">MKPRFRIKRKAIALLLAYLTQSAISADTVRLKDGRVIMNVKSKIEGKIIRLESPDGAVQSFPMDMLKTIEPGPIVSTKPKIKTKPPDTKESINEESTKVQETPKIPETPSLIPPVEVPDMQPPLPPTVVKPERNLSWLWASAPVWSGLIGTERRNLGIGLTIGKSISFLLAAAYRRPPHSTLSAGENITLLYLGDKYLQSNNDKALSLVLSRYDRLSTHVYTPFGNNIIDHYEYERRKRSATNLFILLVLIDGVFTYFNGSASSSTTIGYYSRLSVAPTYETTPAGISSGFHTEWSFRF</sequence>
<evidence type="ECO:0000313" key="4">
    <source>
        <dbReference type="Proteomes" id="UP000014540"/>
    </source>
</evidence>
<name>S3V9A4_9LEPT</name>
<accession>S3V9A4</accession>
<dbReference type="RefSeq" id="WP_016549481.1">
    <property type="nucleotide sequence ID" value="NZ_AKWZ02000010.1"/>
</dbReference>
<feature type="compositionally biased region" description="Basic and acidic residues" evidence="1">
    <location>
        <begin position="84"/>
        <end position="98"/>
    </location>
</feature>